<dbReference type="EMBL" id="NPEX01000776">
    <property type="protein sequence ID" value="RAI32687.1"/>
    <property type="molecule type" value="Genomic_DNA"/>
</dbReference>
<gene>
    <name evidence="1" type="ORF">CH341_32090</name>
</gene>
<protein>
    <submittedName>
        <fullName evidence="1">Uncharacterized protein</fullName>
    </submittedName>
</protein>
<feature type="non-terminal residue" evidence="1">
    <location>
        <position position="93"/>
    </location>
</feature>
<evidence type="ECO:0000313" key="2">
    <source>
        <dbReference type="Proteomes" id="UP000249130"/>
    </source>
</evidence>
<feature type="non-terminal residue" evidence="1">
    <location>
        <position position="1"/>
    </location>
</feature>
<sequence length="93" mass="10460">LADRFGADVDANGPECRDSRPRIVDLMLTKKPRQRQVEQSVLVLIDETGVFAVRSPFLIVAERNGMRRFRLEAEERHHMLVLAANDGGCASLQ</sequence>
<comment type="caution">
    <text evidence="1">The sequence shown here is derived from an EMBL/GenBank/DDBJ whole genome shotgun (WGS) entry which is preliminary data.</text>
</comment>
<evidence type="ECO:0000313" key="1">
    <source>
        <dbReference type="EMBL" id="RAI32687.1"/>
    </source>
</evidence>
<accession>A0A327K2M4</accession>
<reference evidence="1 2" key="1">
    <citation type="submission" date="2017-07" db="EMBL/GenBank/DDBJ databases">
        <title>Draft Genome Sequences of Select Purple Nonsulfur Bacteria.</title>
        <authorList>
            <person name="Lasarre B."/>
            <person name="Mckinlay J.B."/>
        </authorList>
    </citation>
    <scope>NUCLEOTIDE SEQUENCE [LARGE SCALE GENOMIC DNA]</scope>
    <source>
        <strain evidence="1 2">DSM 5909</strain>
    </source>
</reference>
<name>A0A327K2M4_9BRAD</name>
<keyword evidence="2" id="KW-1185">Reference proteome</keyword>
<dbReference type="Proteomes" id="UP000249130">
    <property type="component" value="Unassembled WGS sequence"/>
</dbReference>
<dbReference type="AlphaFoldDB" id="A0A327K2M4"/>
<proteinExistence type="predicted"/>
<organism evidence="1 2">
    <name type="scientific">Rhodoplanes roseus</name>
    <dbReference type="NCBI Taxonomy" id="29409"/>
    <lineage>
        <taxon>Bacteria</taxon>
        <taxon>Pseudomonadati</taxon>
        <taxon>Pseudomonadota</taxon>
        <taxon>Alphaproteobacteria</taxon>
        <taxon>Hyphomicrobiales</taxon>
        <taxon>Nitrobacteraceae</taxon>
        <taxon>Rhodoplanes</taxon>
    </lineage>
</organism>